<dbReference type="InterPro" id="IPR057701">
    <property type="entry name" value="DUF7941"/>
</dbReference>
<dbReference type="EMBL" id="AAGUDP010000006">
    <property type="protein sequence ID" value="EBS0563268.1"/>
    <property type="molecule type" value="Genomic_DNA"/>
</dbReference>
<proteinExistence type="predicted"/>
<dbReference type="Pfam" id="PF25613">
    <property type="entry name" value="DUF7941"/>
    <property type="match status" value="1"/>
</dbReference>
<comment type="caution">
    <text evidence="1">The sequence shown here is derived from an EMBL/GenBank/DDBJ whole genome shotgun (WGS) entry which is preliminary data.</text>
</comment>
<sequence>MATLQEEFIGMINAKNPGLGLTLADVNFGNPTNYVPTGEGDTRNSALVITAKADSPNFKGSKEYHFFRFNLTHPNGEDVWSQAIQDLLSNYDTDEKVLAAFNRNLPNHPLTLDEVTITQSEPVEVEDGDTAVDFKIKIDPNHLKWQGAFVIRIIGSKDNLSFKDGELDGFV</sequence>
<reference evidence="1" key="1">
    <citation type="submission" date="2018-07" db="EMBL/GenBank/DDBJ databases">
        <authorList>
            <person name="Ashton P.M."/>
            <person name="Dallman T."/>
            <person name="Nair S."/>
            <person name="De Pinna E."/>
            <person name="Peters T."/>
            <person name="Grant K."/>
        </authorList>
    </citation>
    <scope>NUCLEOTIDE SEQUENCE</scope>
    <source>
        <strain evidence="1">142535</strain>
    </source>
</reference>
<protein>
    <submittedName>
        <fullName evidence="1">Uncharacterized protein</fullName>
    </submittedName>
</protein>
<evidence type="ECO:0000313" key="1">
    <source>
        <dbReference type="EMBL" id="EBS0563268.1"/>
    </source>
</evidence>
<name>A0A5U8XK25_SALMU</name>
<dbReference type="AlphaFoldDB" id="A0A5U8XK25"/>
<gene>
    <name evidence="1" type="ORF">DTU56_09075</name>
</gene>
<accession>A0A5U8XK25</accession>
<organism evidence="1">
    <name type="scientific">Salmonella muenchen</name>
    <dbReference type="NCBI Taxonomy" id="596"/>
    <lineage>
        <taxon>Bacteria</taxon>
        <taxon>Pseudomonadati</taxon>
        <taxon>Pseudomonadota</taxon>
        <taxon>Gammaproteobacteria</taxon>
        <taxon>Enterobacterales</taxon>
        <taxon>Enterobacteriaceae</taxon>
        <taxon>Salmonella</taxon>
    </lineage>
</organism>